<evidence type="ECO:0000313" key="2">
    <source>
        <dbReference type="Proteomes" id="UP000199107"/>
    </source>
</evidence>
<sequence length="164" mass="18559">MQLLISDTNILIDLEEGKLMDELFRLPYEFAVPDILFAEELEAQHSHLLDMGLSQGELTSATLHYAVALIQRCSGVSRNDCFALALARQEQCPLLTGDQRLRAAADREGVEVMGTLWIVNQLVCHQIITREEAKTAYARMRENGRRLPWQLALSSLDRIDTHNP</sequence>
<dbReference type="Gene3D" id="3.40.50.1010">
    <property type="entry name" value="5'-nuclease"/>
    <property type="match status" value="1"/>
</dbReference>
<organism evidence="1 2">
    <name type="scientific">Franzmannia pantelleriensis</name>
    <dbReference type="NCBI Taxonomy" id="48727"/>
    <lineage>
        <taxon>Bacteria</taxon>
        <taxon>Pseudomonadati</taxon>
        <taxon>Pseudomonadota</taxon>
        <taxon>Gammaproteobacteria</taxon>
        <taxon>Oceanospirillales</taxon>
        <taxon>Halomonadaceae</taxon>
        <taxon>Franzmannia</taxon>
    </lineage>
</organism>
<dbReference type="Proteomes" id="UP000199107">
    <property type="component" value="Unassembled WGS sequence"/>
</dbReference>
<dbReference type="Pfam" id="PF11848">
    <property type="entry name" value="DUF3368"/>
    <property type="match status" value="1"/>
</dbReference>
<dbReference type="AlphaFoldDB" id="A0A1G9SJM1"/>
<proteinExistence type="predicted"/>
<accession>A0A1G9SJM1</accession>
<evidence type="ECO:0000313" key="1">
    <source>
        <dbReference type="EMBL" id="SDM35619.1"/>
    </source>
</evidence>
<protein>
    <submittedName>
        <fullName evidence="1">Predicted nucleic acid-binding protein, contains PIN domain</fullName>
    </submittedName>
</protein>
<dbReference type="EMBL" id="FNGH01000012">
    <property type="protein sequence ID" value="SDM35619.1"/>
    <property type="molecule type" value="Genomic_DNA"/>
</dbReference>
<gene>
    <name evidence="1" type="ORF">SAMN05192555_11256</name>
</gene>
<name>A0A1G9SJM1_9GAMM</name>
<dbReference type="OrthoDB" id="7359859at2"/>
<dbReference type="InterPro" id="IPR029060">
    <property type="entry name" value="PIN-like_dom_sf"/>
</dbReference>
<dbReference type="SUPFAM" id="SSF88723">
    <property type="entry name" value="PIN domain-like"/>
    <property type="match status" value="1"/>
</dbReference>
<dbReference type="CDD" id="cd18685">
    <property type="entry name" value="PIN_VapC-like"/>
    <property type="match status" value="1"/>
</dbReference>
<dbReference type="RefSeq" id="WP_089659378.1">
    <property type="nucleotide sequence ID" value="NZ_FNGH01000012.1"/>
</dbReference>
<dbReference type="InterPro" id="IPR021799">
    <property type="entry name" value="PIN-like_prokaryotic"/>
</dbReference>
<reference evidence="2" key="1">
    <citation type="submission" date="2016-10" db="EMBL/GenBank/DDBJ databases">
        <authorList>
            <person name="Varghese N."/>
            <person name="Submissions S."/>
        </authorList>
    </citation>
    <scope>NUCLEOTIDE SEQUENCE [LARGE SCALE GENOMIC DNA]</scope>
    <source>
        <strain evidence="2">AAP</strain>
    </source>
</reference>
<keyword evidence="2" id="KW-1185">Reference proteome</keyword>
<dbReference type="STRING" id="48727.SAMN05192555_11256"/>